<keyword evidence="2" id="KW-1185">Reference proteome</keyword>
<dbReference type="Proteomes" id="UP001165121">
    <property type="component" value="Unassembled WGS sequence"/>
</dbReference>
<proteinExistence type="predicted"/>
<dbReference type="OrthoDB" id="110896at2759"/>
<gene>
    <name evidence="1" type="ORF">Pfra01_000371500</name>
</gene>
<reference evidence="1" key="1">
    <citation type="submission" date="2023-04" db="EMBL/GenBank/DDBJ databases">
        <title>Phytophthora fragariaefolia NBRC 109709.</title>
        <authorList>
            <person name="Ichikawa N."/>
            <person name="Sato H."/>
            <person name="Tonouchi N."/>
        </authorList>
    </citation>
    <scope>NUCLEOTIDE SEQUENCE</scope>
    <source>
        <strain evidence="1">NBRC 109709</strain>
    </source>
</reference>
<dbReference type="Gene3D" id="2.100.10.50">
    <property type="match status" value="1"/>
</dbReference>
<evidence type="ECO:0000313" key="2">
    <source>
        <dbReference type="Proteomes" id="UP001165121"/>
    </source>
</evidence>
<organism evidence="1 2">
    <name type="scientific">Phytophthora fragariaefolia</name>
    <dbReference type="NCBI Taxonomy" id="1490495"/>
    <lineage>
        <taxon>Eukaryota</taxon>
        <taxon>Sar</taxon>
        <taxon>Stramenopiles</taxon>
        <taxon>Oomycota</taxon>
        <taxon>Peronosporomycetes</taxon>
        <taxon>Peronosporales</taxon>
        <taxon>Peronosporaceae</taxon>
        <taxon>Phytophthora</taxon>
    </lineage>
</organism>
<comment type="caution">
    <text evidence="1">The sequence shown here is derived from an EMBL/GenBank/DDBJ whole genome shotgun (WGS) entry which is preliminary data.</text>
</comment>
<sequence length="514" mass="58177">MKLTAAKLATKATAKNSMMVALRSAGRRTLLAQEWSKLDTISTNPDAAVSLKLQTITLRLPHSALGQCALATPQTTAEMAEHGEFLTNLTLDGVREGAYMLCKHSDDLLGHHARQVFREKAASMRAENSIYYYLKDLMKKFGSQQHAPKVKKSAHGEPQQLVLEAHEFRKLVASDPAFESAIPSDQVDALFHRLEGDYQKLLLHRDFVEFCLLDQDQLCLAFVMGLMDSDKDGMVKVHDLELLLKDERGAEELIHPPHENGVVDIKVSTNSVEEVSLRRDNYTQLLPKLQDESNSSPMHIWFRTAAKEDGKSAISNIKYAPSSRDTELVSKGFTCLQQDINRNGAFGKHTYIWTSLVPSSTQMANEIIDISLTSGDMSDKNTARLWLPRYRGFKLVPGNLNEKNPKHGVFLWLRRRRAIFTQDLVEPPRIDLVIASPRSRANLHRHIDDLETQVRKTLRRNCPIDQDCSLNFNRLFEEFDPKKVRAITKQAVLSGIETFGIKMDKKVIVNIFFD</sequence>
<name>A0A9W6U162_9STRA</name>
<accession>A0A9W6U162</accession>
<dbReference type="AlphaFoldDB" id="A0A9W6U162"/>
<evidence type="ECO:0000313" key="1">
    <source>
        <dbReference type="EMBL" id="GMF23462.1"/>
    </source>
</evidence>
<protein>
    <submittedName>
        <fullName evidence="1">Unnamed protein product</fullName>
    </submittedName>
</protein>
<dbReference type="EMBL" id="BSXT01000289">
    <property type="protein sequence ID" value="GMF23462.1"/>
    <property type="molecule type" value="Genomic_DNA"/>
</dbReference>